<dbReference type="EMBL" id="JAUHLN010000010">
    <property type="protein sequence ID" value="MDN4076071.1"/>
    <property type="molecule type" value="Genomic_DNA"/>
</dbReference>
<proteinExistence type="predicted"/>
<dbReference type="Proteomes" id="UP001168694">
    <property type="component" value="Unassembled WGS sequence"/>
</dbReference>
<accession>A0ABT8EDV8</accession>
<dbReference type="RefSeq" id="WP_290402178.1">
    <property type="nucleotide sequence ID" value="NZ_JAUHLN010000010.1"/>
</dbReference>
<evidence type="ECO:0000313" key="1">
    <source>
        <dbReference type="EMBL" id="MDN4076071.1"/>
    </source>
</evidence>
<reference evidence="1" key="1">
    <citation type="submission" date="2023-06" db="EMBL/GenBank/DDBJ databases">
        <title>Draft Genome Sequences of Representative Paenibacillus Polymyxa, Bacillus cereus, Fictibacillus sp., and Brevibacillus agri Strains Isolated from Amazonian Dark Earth.</title>
        <authorList>
            <person name="Pellegrinetti T.A."/>
            <person name="Cunha I.C.M."/>
            <person name="Chaves M.G."/>
            <person name="Freitas A.S."/>
            <person name="Silva A.V.R."/>
            <person name="Tsai S.M."/>
            <person name="Mendes L.W."/>
        </authorList>
    </citation>
    <scope>NUCLEOTIDE SEQUENCE</scope>
    <source>
        <strain evidence="1">CENA-BCM004</strain>
    </source>
</reference>
<organism evidence="1 2">
    <name type="scientific">Fictibacillus terranigra</name>
    <dbReference type="NCBI Taxonomy" id="3058424"/>
    <lineage>
        <taxon>Bacteria</taxon>
        <taxon>Bacillati</taxon>
        <taxon>Bacillota</taxon>
        <taxon>Bacilli</taxon>
        <taxon>Bacillales</taxon>
        <taxon>Fictibacillaceae</taxon>
        <taxon>Fictibacillus</taxon>
    </lineage>
</organism>
<name>A0ABT8EDV8_9BACL</name>
<evidence type="ECO:0000313" key="2">
    <source>
        <dbReference type="Proteomes" id="UP001168694"/>
    </source>
</evidence>
<comment type="caution">
    <text evidence="1">The sequence shown here is derived from an EMBL/GenBank/DDBJ whole genome shotgun (WGS) entry which is preliminary data.</text>
</comment>
<protein>
    <submittedName>
        <fullName evidence="1">Uncharacterized protein</fullName>
    </submittedName>
</protein>
<keyword evidence="2" id="KW-1185">Reference proteome</keyword>
<sequence length="51" mass="5692">MTENLEIAIDRMLSGHIDIDGIPMADKTIEGFIVTIVHENNGHLVIFLRTS</sequence>
<gene>
    <name evidence="1" type="ORF">QYF49_24335</name>
</gene>